<dbReference type="Proteomes" id="UP001143545">
    <property type="component" value="Unassembled WGS sequence"/>
</dbReference>
<dbReference type="InterPro" id="IPR006860">
    <property type="entry name" value="FecR"/>
</dbReference>
<gene>
    <name evidence="3" type="ORF">NBRC110019_28710</name>
</gene>
<evidence type="ECO:0000259" key="2">
    <source>
        <dbReference type="Pfam" id="PF16344"/>
    </source>
</evidence>
<dbReference type="Pfam" id="PF16344">
    <property type="entry name" value="FecR_C"/>
    <property type="match status" value="1"/>
</dbReference>
<dbReference type="InterPro" id="IPR032508">
    <property type="entry name" value="FecR_C"/>
</dbReference>
<protein>
    <submittedName>
        <fullName evidence="3">Iron dicitrate transporter FecR</fullName>
    </submittedName>
</protein>
<organism evidence="3 4">
    <name type="scientific">Neptunitalea chrysea</name>
    <dbReference type="NCBI Taxonomy" id="1647581"/>
    <lineage>
        <taxon>Bacteria</taxon>
        <taxon>Pseudomonadati</taxon>
        <taxon>Bacteroidota</taxon>
        <taxon>Flavobacteriia</taxon>
        <taxon>Flavobacteriales</taxon>
        <taxon>Flavobacteriaceae</taxon>
        <taxon>Neptunitalea</taxon>
    </lineage>
</organism>
<keyword evidence="4" id="KW-1185">Reference proteome</keyword>
<dbReference type="EMBL" id="BRVP01000025">
    <property type="protein sequence ID" value="GLB53830.1"/>
    <property type="molecule type" value="Genomic_DNA"/>
</dbReference>
<sequence length="296" mass="33579">MVGKFFKGKLSHEEDTLLNDFLTKEYNSEENTIDKGTDKEKLSSDIWIGVKKQISPAPNVRYLQFIKYGVAACLVIAISISFFLKSEKLEIVTTGVAIDSLLLSDGSLVYLGAHTQLQYPMEFHGNKRELVLDYGNAFFKVTPNKEKPFVVTSNNVATKVLGTSFNIKTSTIETEVVVATGKVNVSSASNSVDLIPFEKVISRDHKLIKEVVQHNEFSNWYKREFNFNEVTLAALTSLLEYKYNVAFSFEDDTFQDQKINLYISPEDTLNEVLENLSFITELNFNRHDQKVIVTKN</sequence>
<dbReference type="Pfam" id="PF04773">
    <property type="entry name" value="FecR"/>
    <property type="match status" value="1"/>
</dbReference>
<evidence type="ECO:0000313" key="3">
    <source>
        <dbReference type="EMBL" id="GLB53830.1"/>
    </source>
</evidence>
<name>A0A9W6B774_9FLAO</name>
<dbReference type="AlphaFoldDB" id="A0A9W6B774"/>
<dbReference type="Gene3D" id="2.60.120.1440">
    <property type="match status" value="1"/>
</dbReference>
<dbReference type="Gene3D" id="3.55.50.30">
    <property type="match status" value="1"/>
</dbReference>
<feature type="domain" description="Protein FecR C-terminal" evidence="2">
    <location>
        <begin position="224"/>
        <end position="293"/>
    </location>
</feature>
<evidence type="ECO:0000313" key="4">
    <source>
        <dbReference type="Proteomes" id="UP001143545"/>
    </source>
</evidence>
<dbReference type="GO" id="GO:0016989">
    <property type="term" value="F:sigma factor antagonist activity"/>
    <property type="evidence" value="ECO:0007669"/>
    <property type="project" value="TreeGrafter"/>
</dbReference>
<comment type="caution">
    <text evidence="3">The sequence shown here is derived from an EMBL/GenBank/DDBJ whole genome shotgun (WGS) entry which is preliminary data.</text>
</comment>
<proteinExistence type="predicted"/>
<dbReference type="InterPro" id="IPR012373">
    <property type="entry name" value="Ferrdict_sens_TM"/>
</dbReference>
<evidence type="ECO:0000259" key="1">
    <source>
        <dbReference type="Pfam" id="PF04773"/>
    </source>
</evidence>
<dbReference type="PANTHER" id="PTHR30273">
    <property type="entry name" value="PERIPLASMIC SIGNAL SENSOR AND SIGMA FACTOR ACTIVATOR FECR-RELATED"/>
    <property type="match status" value="1"/>
</dbReference>
<dbReference type="PANTHER" id="PTHR30273:SF2">
    <property type="entry name" value="PROTEIN FECR"/>
    <property type="match status" value="1"/>
</dbReference>
<reference evidence="3" key="1">
    <citation type="submission" date="2022-07" db="EMBL/GenBank/DDBJ databases">
        <title>Taxonomy of Novel Oxalotrophic and Methylotrophic Bacteria.</title>
        <authorList>
            <person name="Sahin N."/>
            <person name="Tani A."/>
        </authorList>
    </citation>
    <scope>NUCLEOTIDE SEQUENCE</scope>
    <source>
        <strain evidence="3">AM327</strain>
    </source>
</reference>
<accession>A0A9W6B774</accession>
<feature type="domain" description="FecR protein" evidence="1">
    <location>
        <begin position="93"/>
        <end position="184"/>
    </location>
</feature>